<dbReference type="GO" id="GO:0005975">
    <property type="term" value="P:carbohydrate metabolic process"/>
    <property type="evidence" value="ECO:0007669"/>
    <property type="project" value="InterPro"/>
</dbReference>
<feature type="chain" id="PRO_5042060306" description="Arabinan endo-1,5-alpha-L-arabinosidase" evidence="10">
    <location>
        <begin position="23"/>
        <end position="326"/>
    </location>
</feature>
<comment type="similarity">
    <text evidence="3 7">Belongs to the glycosyl hydrolase 43 family.</text>
</comment>
<dbReference type="GO" id="GO:0046558">
    <property type="term" value="F:arabinan endo-1,5-alpha-L-arabinosidase activity"/>
    <property type="evidence" value="ECO:0007669"/>
    <property type="project" value="UniProtKB-EC"/>
</dbReference>
<dbReference type="EC" id="3.2.1.99" evidence="4 7"/>
<evidence type="ECO:0000256" key="7">
    <source>
        <dbReference type="PIRNR" id="PIRNR026534"/>
    </source>
</evidence>
<dbReference type="AlphaFoldDB" id="A0AAE0TM26"/>
<evidence type="ECO:0000313" key="12">
    <source>
        <dbReference type="Proteomes" id="UP001274830"/>
    </source>
</evidence>
<feature type="signal peptide" evidence="10">
    <location>
        <begin position="1"/>
        <end position="22"/>
    </location>
</feature>
<dbReference type="PANTHER" id="PTHR43301:SF3">
    <property type="entry name" value="ARABINAN ENDO-1,5-ALPHA-L-ARABINOSIDASE A-RELATED"/>
    <property type="match status" value="1"/>
</dbReference>
<evidence type="ECO:0000256" key="1">
    <source>
        <dbReference type="ARBA" id="ARBA00000375"/>
    </source>
</evidence>
<evidence type="ECO:0000313" key="11">
    <source>
        <dbReference type="EMBL" id="KAK3669272.1"/>
    </source>
</evidence>
<comment type="caution">
    <text evidence="11">The sequence shown here is derived from an EMBL/GenBank/DDBJ whole genome shotgun (WGS) entry which is preliminary data.</text>
</comment>
<feature type="active site" description="Proton acceptor" evidence="8">
    <location>
        <position position="38"/>
    </location>
</feature>
<gene>
    <name evidence="11" type="ORF">LTR78_010846</name>
</gene>
<feature type="site" description="Important for catalytic activity, responsible for pKa modulation of the active site Glu and correct orientation of both the proton donor and substrate" evidence="9">
    <location>
        <position position="153"/>
    </location>
</feature>
<comment type="pathway">
    <text evidence="2 7">Glycan metabolism; L-arabinan degradation.</text>
</comment>
<evidence type="ECO:0000256" key="10">
    <source>
        <dbReference type="SAM" id="SignalP"/>
    </source>
</evidence>
<reference evidence="11" key="1">
    <citation type="submission" date="2023-07" db="EMBL/GenBank/DDBJ databases">
        <title>Black Yeasts Isolated from many extreme environments.</title>
        <authorList>
            <person name="Coleine C."/>
            <person name="Stajich J.E."/>
            <person name="Selbmann L."/>
        </authorList>
    </citation>
    <scope>NUCLEOTIDE SEQUENCE</scope>
    <source>
        <strain evidence="11">CCFEE 5485</strain>
    </source>
</reference>
<evidence type="ECO:0000256" key="6">
    <source>
        <dbReference type="ARBA" id="ARBA00023295"/>
    </source>
</evidence>
<organism evidence="11 12">
    <name type="scientific">Recurvomyces mirabilis</name>
    <dbReference type="NCBI Taxonomy" id="574656"/>
    <lineage>
        <taxon>Eukaryota</taxon>
        <taxon>Fungi</taxon>
        <taxon>Dikarya</taxon>
        <taxon>Ascomycota</taxon>
        <taxon>Pezizomycotina</taxon>
        <taxon>Dothideomycetes</taxon>
        <taxon>Dothideomycetidae</taxon>
        <taxon>Mycosphaerellales</taxon>
        <taxon>Teratosphaeriaceae</taxon>
        <taxon>Recurvomyces</taxon>
    </lineage>
</organism>
<evidence type="ECO:0000256" key="2">
    <source>
        <dbReference type="ARBA" id="ARBA00004834"/>
    </source>
</evidence>
<dbReference type="InterPro" id="IPR050727">
    <property type="entry name" value="GH43_arabinanases"/>
</dbReference>
<feature type="active site" description="Proton donor" evidence="8">
    <location>
        <position position="205"/>
    </location>
</feature>
<dbReference type="CDD" id="cd18831">
    <property type="entry name" value="GH43_AnAbnA-like"/>
    <property type="match status" value="1"/>
</dbReference>
<evidence type="ECO:0000256" key="3">
    <source>
        <dbReference type="ARBA" id="ARBA00009865"/>
    </source>
</evidence>
<dbReference type="InterPro" id="IPR006710">
    <property type="entry name" value="Glyco_hydro_43"/>
</dbReference>
<evidence type="ECO:0000256" key="4">
    <source>
        <dbReference type="ARBA" id="ARBA00012586"/>
    </source>
</evidence>
<dbReference type="Pfam" id="PF04616">
    <property type="entry name" value="Glyco_hydro_43"/>
    <property type="match status" value="1"/>
</dbReference>
<dbReference type="SUPFAM" id="SSF75005">
    <property type="entry name" value="Arabinanase/levansucrase/invertase"/>
    <property type="match status" value="1"/>
</dbReference>
<protein>
    <recommendedName>
        <fullName evidence="4 7">Arabinan endo-1,5-alpha-L-arabinosidase</fullName>
        <ecNumber evidence="4 7">3.2.1.99</ecNumber>
    </recommendedName>
</protein>
<evidence type="ECO:0000256" key="5">
    <source>
        <dbReference type="ARBA" id="ARBA00022801"/>
    </source>
</evidence>
<keyword evidence="6 7" id="KW-0326">Glycosidase</keyword>
<proteinExistence type="inferred from homology"/>
<accession>A0AAE0TM26</accession>
<keyword evidence="5 7" id="KW-0378">Hydrolase</keyword>
<keyword evidence="12" id="KW-1185">Reference proteome</keyword>
<dbReference type="EMBL" id="JAUTXT010000093">
    <property type="protein sequence ID" value="KAK3669272.1"/>
    <property type="molecule type" value="Genomic_DNA"/>
</dbReference>
<dbReference type="Proteomes" id="UP001274830">
    <property type="component" value="Unassembled WGS sequence"/>
</dbReference>
<dbReference type="PANTHER" id="PTHR43301">
    <property type="entry name" value="ARABINAN ENDO-1,5-ALPHA-L-ARABINOSIDASE"/>
    <property type="match status" value="1"/>
</dbReference>
<comment type="catalytic activity">
    <reaction evidence="1 7">
        <text>Endohydrolysis of (1-&gt;5)-alpha-arabinofuranosidic linkages in (1-&gt;5)-arabinans.</text>
        <dbReference type="EC" id="3.2.1.99"/>
    </reaction>
</comment>
<dbReference type="InterPro" id="IPR023296">
    <property type="entry name" value="Glyco_hydro_beta-prop_sf"/>
</dbReference>
<sequence length="326" mass="34758">MAAHSLLRTVLLALTLVVLSTAFSNPLPCTGECIDTHDPSLIRRTSDGTYFRFATGGGISIHTAPSITGPWKTAGEVLPSGSKINNPGADDAWAPDVHYVGGTYYLYYAVSTFGTQTSAIGVATSTSMDAGTWTDHGSTSVTSTTGDDYNAIDPNLIQVSGKNYLTFGSFWGDLYQTTLSSNLESWSQSTPYRIELNSTSPQPSEGAYVYHTGSYYYLFFSSGSCCGYDTSRPAPGDEYKIMVCRSTTVTGGYVDRNGQACTNSGGTLVLGSHGVVYGPGGQGVYDDIVEGSVLYYHYVDTNIGYADGDKVLGINKIDWSTGWPVV</sequence>
<dbReference type="InterPro" id="IPR016840">
    <property type="entry name" value="Glyco_hydro_43_endo_a_Ara-ase"/>
</dbReference>
<keyword evidence="10" id="KW-0732">Signal</keyword>
<evidence type="ECO:0000256" key="8">
    <source>
        <dbReference type="PIRSR" id="PIRSR606710-1"/>
    </source>
</evidence>
<dbReference type="PIRSF" id="PIRSF026534">
    <property type="entry name" value="Endo_alpha-L-arabinosidase"/>
    <property type="match status" value="1"/>
</dbReference>
<name>A0AAE0TM26_9PEZI</name>
<dbReference type="Gene3D" id="2.115.10.20">
    <property type="entry name" value="Glycosyl hydrolase domain, family 43"/>
    <property type="match status" value="1"/>
</dbReference>
<evidence type="ECO:0000256" key="9">
    <source>
        <dbReference type="PIRSR" id="PIRSR606710-2"/>
    </source>
</evidence>